<dbReference type="EMBL" id="CAAALY010000950">
    <property type="protein sequence ID" value="VEL07067.1"/>
    <property type="molecule type" value="Genomic_DNA"/>
</dbReference>
<dbReference type="SUPFAM" id="SSF52833">
    <property type="entry name" value="Thioredoxin-like"/>
    <property type="match status" value="1"/>
</dbReference>
<keyword evidence="3" id="KW-1185">Reference proteome</keyword>
<dbReference type="OrthoDB" id="10263751at2759"/>
<evidence type="ECO:0000259" key="1">
    <source>
        <dbReference type="Pfam" id="PF00085"/>
    </source>
</evidence>
<dbReference type="InterPro" id="IPR017937">
    <property type="entry name" value="Thioredoxin_CS"/>
</dbReference>
<comment type="caution">
    <text evidence="2">The sequence shown here is derived from an EMBL/GenBank/DDBJ whole genome shotgun (WGS) entry which is preliminary data.</text>
</comment>
<proteinExistence type="predicted"/>
<sequence>MLTLLLFASVTDLYQEWCGPCKAVTGLFKRLKNELNDELLNFAIAKGGTLVCVVRGANPPELERCIREKLTQEHEILSGELERIEIKDPYLVALEEAEAEEIRRKEEEE</sequence>
<dbReference type="Gene3D" id="3.40.30.10">
    <property type="entry name" value="Glutaredoxin"/>
    <property type="match status" value="1"/>
</dbReference>
<name>A0A3S4ZMG6_9PLAT</name>
<dbReference type="Pfam" id="PF00085">
    <property type="entry name" value="Thioredoxin"/>
    <property type="match status" value="1"/>
</dbReference>
<evidence type="ECO:0000313" key="2">
    <source>
        <dbReference type="EMBL" id="VEL07067.1"/>
    </source>
</evidence>
<evidence type="ECO:0000313" key="3">
    <source>
        <dbReference type="Proteomes" id="UP000784294"/>
    </source>
</evidence>
<feature type="domain" description="Thioredoxin" evidence="1">
    <location>
        <begin position="10"/>
        <end position="44"/>
    </location>
</feature>
<reference evidence="2" key="1">
    <citation type="submission" date="2018-11" db="EMBL/GenBank/DDBJ databases">
        <authorList>
            <consortium name="Pathogen Informatics"/>
        </authorList>
    </citation>
    <scope>NUCLEOTIDE SEQUENCE</scope>
</reference>
<dbReference type="InterPro" id="IPR013766">
    <property type="entry name" value="Thioredoxin_domain"/>
</dbReference>
<protein>
    <recommendedName>
        <fullName evidence="1">Thioredoxin domain-containing protein</fullName>
    </recommendedName>
</protein>
<dbReference type="PANTHER" id="PTHR46135:SF3">
    <property type="entry name" value="NME_NM23 FAMILY MEMBER 8"/>
    <property type="match status" value="1"/>
</dbReference>
<dbReference type="Proteomes" id="UP000784294">
    <property type="component" value="Unassembled WGS sequence"/>
</dbReference>
<feature type="non-terminal residue" evidence="2">
    <location>
        <position position="109"/>
    </location>
</feature>
<dbReference type="PROSITE" id="PS00194">
    <property type="entry name" value="THIOREDOXIN_1"/>
    <property type="match status" value="1"/>
</dbReference>
<gene>
    <name evidence="2" type="ORF">PXEA_LOCUS507</name>
</gene>
<dbReference type="InterPro" id="IPR051766">
    <property type="entry name" value="TXND_domain-containing"/>
</dbReference>
<dbReference type="PANTHER" id="PTHR46135">
    <property type="entry name" value="NME/NM23 FAMILY MEMBER 8"/>
    <property type="match status" value="1"/>
</dbReference>
<accession>A0A3S4ZMG6</accession>
<dbReference type="AlphaFoldDB" id="A0A3S4ZMG6"/>
<dbReference type="InterPro" id="IPR036249">
    <property type="entry name" value="Thioredoxin-like_sf"/>
</dbReference>
<organism evidence="2 3">
    <name type="scientific">Protopolystoma xenopodis</name>
    <dbReference type="NCBI Taxonomy" id="117903"/>
    <lineage>
        <taxon>Eukaryota</taxon>
        <taxon>Metazoa</taxon>
        <taxon>Spiralia</taxon>
        <taxon>Lophotrochozoa</taxon>
        <taxon>Platyhelminthes</taxon>
        <taxon>Monogenea</taxon>
        <taxon>Polyopisthocotylea</taxon>
        <taxon>Polystomatidea</taxon>
        <taxon>Polystomatidae</taxon>
        <taxon>Protopolystoma</taxon>
    </lineage>
</organism>